<reference evidence="9 10" key="1">
    <citation type="submission" date="2015-09" db="EMBL/GenBank/DDBJ databases">
        <title>Draft genome of a European isolate of the apple canker pathogen Neonectria ditissima.</title>
        <authorList>
            <person name="Gomez-Cortecero A."/>
            <person name="Harrison R.J."/>
            <person name="Armitage A.D."/>
        </authorList>
    </citation>
    <scope>NUCLEOTIDE SEQUENCE [LARGE SCALE GENOMIC DNA]</scope>
    <source>
        <strain evidence="9 10">R09/05</strain>
    </source>
</reference>
<dbReference type="PANTHER" id="PTHR42800:SF3">
    <property type="entry name" value="GLYCOSYL HYDROLASE FAMILY 32 N-TERMINAL DOMAIN-CONTAINING PROTEIN"/>
    <property type="match status" value="1"/>
</dbReference>
<gene>
    <name evidence="9" type="ORF">AK830_g5410</name>
</gene>
<dbReference type="SUPFAM" id="SSF49899">
    <property type="entry name" value="Concanavalin A-like lectins/glucanases"/>
    <property type="match status" value="1"/>
</dbReference>
<keyword evidence="4" id="KW-0456">Lyase</keyword>
<evidence type="ECO:0000256" key="4">
    <source>
        <dbReference type="ARBA" id="ARBA00023239"/>
    </source>
</evidence>
<proteinExistence type="inferred from homology"/>
<dbReference type="InterPro" id="IPR003817">
    <property type="entry name" value="PS_Dcarbxylase"/>
</dbReference>
<comment type="caution">
    <text evidence="9">The sequence shown here is derived from an EMBL/GenBank/DDBJ whole genome shotgun (WGS) entry which is preliminary data.</text>
</comment>
<dbReference type="InterPro" id="IPR001362">
    <property type="entry name" value="Glyco_hydro_32"/>
</dbReference>
<name>A0A0P7BEB7_9HYPO</name>
<keyword evidence="2" id="KW-0210">Decarboxylase</keyword>
<evidence type="ECO:0000313" key="9">
    <source>
        <dbReference type="EMBL" id="KPM41114.1"/>
    </source>
</evidence>
<dbReference type="Pfam" id="PF08244">
    <property type="entry name" value="Glyco_hydro_32C"/>
    <property type="match status" value="1"/>
</dbReference>
<keyword evidence="3" id="KW-0378">Hydrolase</keyword>
<evidence type="ECO:0000256" key="2">
    <source>
        <dbReference type="ARBA" id="ARBA00022793"/>
    </source>
</evidence>
<dbReference type="InterPro" id="IPR013320">
    <property type="entry name" value="ConA-like_dom_sf"/>
</dbReference>
<organism evidence="9 10">
    <name type="scientific">Neonectria ditissima</name>
    <dbReference type="NCBI Taxonomy" id="78410"/>
    <lineage>
        <taxon>Eukaryota</taxon>
        <taxon>Fungi</taxon>
        <taxon>Dikarya</taxon>
        <taxon>Ascomycota</taxon>
        <taxon>Pezizomycotina</taxon>
        <taxon>Sordariomycetes</taxon>
        <taxon>Hypocreomycetidae</taxon>
        <taxon>Hypocreales</taxon>
        <taxon>Nectriaceae</taxon>
        <taxon>Neonectria</taxon>
    </lineage>
</organism>
<dbReference type="CDD" id="cd18621">
    <property type="entry name" value="GH32_XdINV-like"/>
    <property type="match status" value="1"/>
</dbReference>
<dbReference type="GO" id="GO:0008654">
    <property type="term" value="P:phospholipid biosynthetic process"/>
    <property type="evidence" value="ECO:0007669"/>
    <property type="project" value="InterPro"/>
</dbReference>
<evidence type="ECO:0000259" key="7">
    <source>
        <dbReference type="Pfam" id="PF08244"/>
    </source>
</evidence>
<dbReference type="InterPro" id="IPR013189">
    <property type="entry name" value="Glyco_hydro_32_C"/>
</dbReference>
<feature type="domain" description="Glycosyl hydrolase family 32 N-terminal" evidence="6">
    <location>
        <begin position="20"/>
        <end position="363"/>
    </location>
</feature>
<dbReference type="STRING" id="78410.A0A0P7BEB7"/>
<comment type="similarity">
    <text evidence="1">Belongs to the glycosyl hydrolase 32 family.</text>
</comment>
<dbReference type="OrthoDB" id="5973539at2759"/>
<dbReference type="GO" id="GO:0005987">
    <property type="term" value="P:sucrose catabolic process"/>
    <property type="evidence" value="ECO:0007669"/>
    <property type="project" value="TreeGrafter"/>
</dbReference>
<keyword evidence="10" id="KW-1185">Reference proteome</keyword>
<feature type="domain" description="Glycosyl hydrolase family 32 C-terminal" evidence="7">
    <location>
        <begin position="410"/>
        <end position="575"/>
    </location>
</feature>
<evidence type="ECO:0000256" key="3">
    <source>
        <dbReference type="ARBA" id="ARBA00022801"/>
    </source>
</evidence>
<accession>A0A0P7BEB7</accession>
<dbReference type="Gene3D" id="2.60.120.560">
    <property type="entry name" value="Exo-inulinase, domain 1"/>
    <property type="match status" value="1"/>
</dbReference>
<dbReference type="GO" id="GO:0004575">
    <property type="term" value="F:sucrose alpha-glucosidase activity"/>
    <property type="evidence" value="ECO:0007669"/>
    <property type="project" value="TreeGrafter"/>
</dbReference>
<evidence type="ECO:0000313" key="10">
    <source>
        <dbReference type="Proteomes" id="UP000050424"/>
    </source>
</evidence>
<dbReference type="AlphaFoldDB" id="A0A0P7BEB7"/>
<evidence type="ECO:0000259" key="6">
    <source>
        <dbReference type="Pfam" id="PF00251"/>
    </source>
</evidence>
<evidence type="ECO:0000259" key="8">
    <source>
        <dbReference type="Pfam" id="PF12588"/>
    </source>
</evidence>
<dbReference type="Pfam" id="PF02666">
    <property type="entry name" value="PS_Dcarbxylase"/>
    <property type="match status" value="1"/>
</dbReference>
<feature type="domain" description="L-tryptophan decarboxylase PsiD-like" evidence="8">
    <location>
        <begin position="645"/>
        <end position="782"/>
    </location>
</feature>
<dbReference type="Pfam" id="PF00251">
    <property type="entry name" value="Glyco_hydro_32N"/>
    <property type="match status" value="1"/>
</dbReference>
<dbReference type="EMBL" id="LKCW01000070">
    <property type="protein sequence ID" value="KPM41114.1"/>
    <property type="molecule type" value="Genomic_DNA"/>
</dbReference>
<dbReference type="InterPro" id="IPR023296">
    <property type="entry name" value="Glyco_hydro_beta-prop_sf"/>
</dbReference>
<dbReference type="InterPro" id="IPR022237">
    <property type="entry name" value="PsiD-like"/>
</dbReference>
<protein>
    <submittedName>
        <fullName evidence="9">Uncharacterized protein</fullName>
    </submittedName>
</protein>
<dbReference type="Proteomes" id="UP000050424">
    <property type="component" value="Unassembled WGS sequence"/>
</dbReference>
<sequence length="1040" mass="116284">MPGVTSISSQPLRHIPPTYHLKAPSGWINDPCAPGYDAVTGTYHLFYQWNPKSCDWGDITWGHFTSQDGVFWKHNGHDPVLKPTLSYDKEGIFTGCFYPTGLQGEESQLSIIYSSIEKLPIHWSLPYSHSCAGLSAAVSNDGGQSWQKSDLNPILRGEPQDLTVTGFRDPYLAEWPALDDLRGEASLYGVVSGGVLNHGPTVFLYAVAPTDLSSWRYLGQLVNVPVGSCSVGRWGADLGINWECVNFMTLRNGSEECQVLTLGSEGGRRRGCSDDGEDEQGVQLPVWVAGGLETTPKGVQLEHRFSGMLDHGCFYAPNTYQHPETKKRIMWGWIKEEELTLARRELKGWTGYLSVPRELFLFSAKNVIGTLRTPLNEIVSIDVVSAKSTSSLKRRTKKVKTLGIRPLSDLRALRRSKAATWSHLGGQSGTGQLTDSASTNWELEAVVNIQRNQGRVGFFIQHNEDLSQRTSIFFSLDEEEIVVDRSLSNFEPDVQKHDVSGAFTLFMYDEDCSDSLEKLHLRVFCDGDVLEIFANDRFALSTVAYSGGQLCSGISWFVEGQDLGSVQFESIRLWENLAKVTRFSSELPLIDQDKMVVQHGEEHHIPHKHRINKPGAWLPADHRVHREYLHRVTKYVDAHPQKLLPVLREFKEFIETTPRVYMYFVQMFDEIPQKPPYQFDPTGTKQIRDYEQMLGVLNHILSRAPEWTDAAESVGMVGVPMCALFDYAMGTPSGYAAFLDPDVNRMLKKVLNEWGKYLLTPESAEVLGDHELGWFGKTAVGDLMQVANAPNQTSFKFEDMYHCEPSAKYYGYKSWDDFFTRQVKDSARPVASPDDDSVIANACESRVYNIEHDVKLRDKFFVKGQPYSVLDMMAHDPLAHHFAGGTIYQAFLSALSYHRWHAPVSGTVRRAFVEEGTYFSEPLFEGVGDPTVSEIDTGGIGVAQGYLSALATRAIIVFEADNPDLGLVGFIGIGMDEVSTCDITVKEGQRVEKGQETGMFHFGGSSHCLIFRKGVKLEGFPEVGRKENVPVRGKLAVVKK</sequence>
<evidence type="ECO:0000256" key="5">
    <source>
        <dbReference type="ARBA" id="ARBA00023295"/>
    </source>
</evidence>
<evidence type="ECO:0000256" key="1">
    <source>
        <dbReference type="ARBA" id="ARBA00009902"/>
    </source>
</evidence>
<dbReference type="GO" id="GO:0005737">
    <property type="term" value="C:cytoplasm"/>
    <property type="evidence" value="ECO:0007669"/>
    <property type="project" value="TreeGrafter"/>
</dbReference>
<dbReference type="GO" id="GO:0004609">
    <property type="term" value="F:phosphatidylserine decarboxylase activity"/>
    <property type="evidence" value="ECO:0007669"/>
    <property type="project" value="InterPro"/>
</dbReference>
<dbReference type="Pfam" id="PF12588">
    <property type="entry name" value="PSDC"/>
    <property type="match status" value="1"/>
</dbReference>
<dbReference type="SUPFAM" id="SSF75005">
    <property type="entry name" value="Arabinanase/levansucrase/invertase"/>
    <property type="match status" value="1"/>
</dbReference>
<keyword evidence="5" id="KW-0326">Glycosidase</keyword>
<dbReference type="Gene3D" id="2.115.10.20">
    <property type="entry name" value="Glycosyl hydrolase domain, family 43"/>
    <property type="match status" value="1"/>
</dbReference>
<dbReference type="InterPro" id="IPR013148">
    <property type="entry name" value="Glyco_hydro_32_N"/>
</dbReference>
<dbReference type="PANTHER" id="PTHR42800">
    <property type="entry name" value="EXOINULINASE INUD (AFU_ORTHOLOGUE AFUA_5G00480)"/>
    <property type="match status" value="1"/>
</dbReference>
<dbReference type="SMART" id="SM00640">
    <property type="entry name" value="Glyco_32"/>
    <property type="match status" value="1"/>
</dbReference>